<dbReference type="Pfam" id="PF01966">
    <property type="entry name" value="HD"/>
    <property type="match status" value="1"/>
</dbReference>
<evidence type="ECO:0000313" key="2">
    <source>
        <dbReference type="EMBL" id="ROO89581.1"/>
    </source>
</evidence>
<evidence type="ECO:0000313" key="3">
    <source>
        <dbReference type="Proteomes" id="UP000272400"/>
    </source>
</evidence>
<dbReference type="EMBL" id="RJKE01000001">
    <property type="protein sequence ID" value="ROO89581.1"/>
    <property type="molecule type" value="Genomic_DNA"/>
</dbReference>
<gene>
    <name evidence="2" type="ORF">EDD29_7280</name>
</gene>
<comment type="caution">
    <text evidence="2">The sequence shown here is derived from an EMBL/GenBank/DDBJ whole genome shotgun (WGS) entry which is preliminary data.</text>
</comment>
<protein>
    <submittedName>
        <fullName evidence="2">HD domain-containing protein</fullName>
    </submittedName>
</protein>
<dbReference type="Gene3D" id="1.10.3210.10">
    <property type="entry name" value="Hypothetical protein af1432"/>
    <property type="match status" value="1"/>
</dbReference>
<organism evidence="2 3">
    <name type="scientific">Actinocorallia herbida</name>
    <dbReference type="NCBI Taxonomy" id="58109"/>
    <lineage>
        <taxon>Bacteria</taxon>
        <taxon>Bacillati</taxon>
        <taxon>Actinomycetota</taxon>
        <taxon>Actinomycetes</taxon>
        <taxon>Streptosporangiales</taxon>
        <taxon>Thermomonosporaceae</taxon>
        <taxon>Actinocorallia</taxon>
    </lineage>
</organism>
<dbReference type="Proteomes" id="UP000272400">
    <property type="component" value="Unassembled WGS sequence"/>
</dbReference>
<dbReference type="InterPro" id="IPR006674">
    <property type="entry name" value="HD_domain"/>
</dbReference>
<reference evidence="2 3" key="1">
    <citation type="submission" date="2018-11" db="EMBL/GenBank/DDBJ databases">
        <title>Sequencing the genomes of 1000 actinobacteria strains.</title>
        <authorList>
            <person name="Klenk H.-P."/>
        </authorList>
    </citation>
    <scope>NUCLEOTIDE SEQUENCE [LARGE SCALE GENOMIC DNA]</scope>
    <source>
        <strain evidence="2 3">DSM 44254</strain>
    </source>
</reference>
<dbReference type="InterPro" id="IPR003607">
    <property type="entry name" value="HD/PDEase_dom"/>
</dbReference>
<dbReference type="SUPFAM" id="SSF109604">
    <property type="entry name" value="HD-domain/PDEase-like"/>
    <property type="match status" value="1"/>
</dbReference>
<dbReference type="OrthoDB" id="2989229at2"/>
<sequence length="184" mass="20326">MKNTAAWAREIARDLLEEPLPRRWAHTQGVAAKARTLTPILGNNADLLEAAAWLHDIGYSPKIQGTGFHPLDGARHLRDVDHASHTLCCLVANHSCALIEAAERGMAHVLSEEFPSTDQPLADALIYCDMTTAPDGVAVAFSDRLAEIRQRYGPHDLVTRFIDKAERSLDEAVRAVERKVFLLV</sequence>
<accession>A0A3N1D7W3</accession>
<evidence type="ECO:0000259" key="1">
    <source>
        <dbReference type="Pfam" id="PF01966"/>
    </source>
</evidence>
<keyword evidence="3" id="KW-1185">Reference proteome</keyword>
<proteinExistence type="predicted"/>
<name>A0A3N1D7W3_9ACTN</name>
<dbReference type="AlphaFoldDB" id="A0A3N1D7W3"/>
<feature type="domain" description="HD" evidence="1">
    <location>
        <begin position="23"/>
        <end position="101"/>
    </location>
</feature>
<dbReference type="CDD" id="cd00077">
    <property type="entry name" value="HDc"/>
    <property type="match status" value="1"/>
</dbReference>
<dbReference type="RefSeq" id="WP_123668652.1">
    <property type="nucleotide sequence ID" value="NZ_RJKE01000001.1"/>
</dbReference>